<dbReference type="Proteomes" id="UP000077134">
    <property type="component" value="Unassembled WGS sequence"/>
</dbReference>
<comment type="caution">
    <text evidence="1">The sequence shown here is derived from an EMBL/GenBank/DDBJ whole genome shotgun (WGS) entry which is preliminary data.</text>
</comment>
<protein>
    <recommendedName>
        <fullName evidence="3">Phage tail protein</fullName>
    </recommendedName>
</protein>
<sequence>MGSKIVIDTTQLNRVVVGLKDFEKQMPAAAMSAVNRTLDQINTKLGRIVTKEYNIKVSDVKKTITKNKARKGNLRAFLKSEGRTLSFSHFRISQSGKKVRKVKVKVKKSAGLKQINTDPRAFVQTLNGKNQVLKRMGKDRYPVEVLRTLSVPQMIDSLNVSNQIQKDANEILAKRIEHEIEYRLKKVKAK</sequence>
<evidence type="ECO:0000313" key="1">
    <source>
        <dbReference type="EMBL" id="OAB72795.1"/>
    </source>
</evidence>
<name>A0A167C585_9BACL</name>
<evidence type="ECO:0000313" key="2">
    <source>
        <dbReference type="Proteomes" id="UP000077134"/>
    </source>
</evidence>
<dbReference type="Pfam" id="PF06763">
    <property type="entry name" value="Minor_tail_Z"/>
    <property type="match status" value="1"/>
</dbReference>
<evidence type="ECO:0008006" key="3">
    <source>
        <dbReference type="Google" id="ProtNLM"/>
    </source>
</evidence>
<reference evidence="1 2" key="1">
    <citation type="submission" date="2016-02" db="EMBL/GenBank/DDBJ databases">
        <title>Paenibacillus sp. LPB0068, isolated from Crassostrea gigas.</title>
        <authorList>
            <person name="Shin S.-K."/>
            <person name="Yi H."/>
        </authorList>
    </citation>
    <scope>NUCLEOTIDE SEQUENCE [LARGE SCALE GENOMIC DNA]</scope>
    <source>
        <strain evidence="1 2">LPB0068</strain>
    </source>
</reference>
<gene>
    <name evidence="1" type="ORF">PNBC_15285</name>
</gene>
<keyword evidence="2" id="KW-1185">Reference proteome</keyword>
<dbReference type="STRING" id="1763538.LPB68_04965"/>
<dbReference type="RefSeq" id="WP_068659619.1">
    <property type="nucleotide sequence ID" value="NZ_CP017770.1"/>
</dbReference>
<dbReference type="EMBL" id="LSFN01000032">
    <property type="protein sequence ID" value="OAB72795.1"/>
    <property type="molecule type" value="Genomic_DNA"/>
</dbReference>
<dbReference type="KEGG" id="pcx:LPB68_04965"/>
<proteinExistence type="predicted"/>
<organism evidence="1 2">
    <name type="scientific">Paenibacillus crassostreae</name>
    <dbReference type="NCBI Taxonomy" id="1763538"/>
    <lineage>
        <taxon>Bacteria</taxon>
        <taxon>Bacillati</taxon>
        <taxon>Bacillota</taxon>
        <taxon>Bacilli</taxon>
        <taxon>Bacillales</taxon>
        <taxon>Paenibacillaceae</taxon>
        <taxon>Paenibacillus</taxon>
    </lineage>
</organism>
<dbReference type="AlphaFoldDB" id="A0A167C585"/>
<dbReference type="OrthoDB" id="5518677at2"/>
<accession>A0A167C585</accession>
<dbReference type="InterPro" id="IPR010633">
    <property type="entry name" value="Phage_lambda_GpZ"/>
</dbReference>